<name>A0A6A5V6V5_9PLEO</name>
<proteinExistence type="predicted"/>
<evidence type="ECO:0000313" key="2">
    <source>
        <dbReference type="EMBL" id="KAF1972009.1"/>
    </source>
</evidence>
<protein>
    <submittedName>
        <fullName evidence="2">Uncharacterized protein</fullName>
    </submittedName>
</protein>
<dbReference type="AlphaFoldDB" id="A0A6A5V6V5"/>
<feature type="compositionally biased region" description="Pro residues" evidence="1">
    <location>
        <begin position="125"/>
        <end position="135"/>
    </location>
</feature>
<evidence type="ECO:0000256" key="1">
    <source>
        <dbReference type="SAM" id="MobiDB-lite"/>
    </source>
</evidence>
<organism evidence="2 3">
    <name type="scientific">Bimuria novae-zelandiae CBS 107.79</name>
    <dbReference type="NCBI Taxonomy" id="1447943"/>
    <lineage>
        <taxon>Eukaryota</taxon>
        <taxon>Fungi</taxon>
        <taxon>Dikarya</taxon>
        <taxon>Ascomycota</taxon>
        <taxon>Pezizomycotina</taxon>
        <taxon>Dothideomycetes</taxon>
        <taxon>Pleosporomycetidae</taxon>
        <taxon>Pleosporales</taxon>
        <taxon>Massarineae</taxon>
        <taxon>Didymosphaeriaceae</taxon>
        <taxon>Bimuria</taxon>
    </lineage>
</organism>
<evidence type="ECO:0000313" key="3">
    <source>
        <dbReference type="Proteomes" id="UP000800036"/>
    </source>
</evidence>
<feature type="region of interest" description="Disordered" evidence="1">
    <location>
        <begin position="112"/>
        <end position="135"/>
    </location>
</feature>
<keyword evidence="3" id="KW-1185">Reference proteome</keyword>
<dbReference type="EMBL" id="ML976690">
    <property type="protein sequence ID" value="KAF1972009.1"/>
    <property type="molecule type" value="Genomic_DNA"/>
</dbReference>
<dbReference type="OrthoDB" id="3687185at2759"/>
<dbReference type="Proteomes" id="UP000800036">
    <property type="component" value="Unassembled WGS sequence"/>
</dbReference>
<sequence>MRTACPPTEILPIILPFPRSLTSTLCLSLNNCQHCPAVVSGIHSTVHIHAIDTQQPLTVRACFRHCQHITRSILLLPRTHAQPSDATLFAPFCRFTSSIPIANMILRDSESTNMGRGAYDTTGTPKPPPPKPKRR</sequence>
<gene>
    <name evidence="2" type="ORF">BU23DRAFT_169615</name>
</gene>
<reference evidence="2" key="1">
    <citation type="journal article" date="2020" name="Stud. Mycol.">
        <title>101 Dothideomycetes genomes: a test case for predicting lifestyles and emergence of pathogens.</title>
        <authorList>
            <person name="Haridas S."/>
            <person name="Albert R."/>
            <person name="Binder M."/>
            <person name="Bloem J."/>
            <person name="Labutti K."/>
            <person name="Salamov A."/>
            <person name="Andreopoulos B."/>
            <person name="Baker S."/>
            <person name="Barry K."/>
            <person name="Bills G."/>
            <person name="Bluhm B."/>
            <person name="Cannon C."/>
            <person name="Castanera R."/>
            <person name="Culley D."/>
            <person name="Daum C."/>
            <person name="Ezra D."/>
            <person name="Gonzalez J."/>
            <person name="Henrissat B."/>
            <person name="Kuo A."/>
            <person name="Liang C."/>
            <person name="Lipzen A."/>
            <person name="Lutzoni F."/>
            <person name="Magnuson J."/>
            <person name="Mondo S."/>
            <person name="Nolan M."/>
            <person name="Ohm R."/>
            <person name="Pangilinan J."/>
            <person name="Park H.-J."/>
            <person name="Ramirez L."/>
            <person name="Alfaro M."/>
            <person name="Sun H."/>
            <person name="Tritt A."/>
            <person name="Yoshinaga Y."/>
            <person name="Zwiers L.-H."/>
            <person name="Turgeon B."/>
            <person name="Goodwin S."/>
            <person name="Spatafora J."/>
            <person name="Crous P."/>
            <person name="Grigoriev I."/>
        </authorList>
    </citation>
    <scope>NUCLEOTIDE SEQUENCE</scope>
    <source>
        <strain evidence="2">CBS 107.79</strain>
    </source>
</reference>
<accession>A0A6A5V6V5</accession>